<dbReference type="Proteomes" id="UP000645828">
    <property type="component" value="Unassembled WGS sequence"/>
</dbReference>
<feature type="compositionally biased region" description="Low complexity" evidence="1">
    <location>
        <begin position="32"/>
        <end position="41"/>
    </location>
</feature>
<feature type="compositionally biased region" description="Basic and acidic residues" evidence="1">
    <location>
        <begin position="42"/>
        <end position="71"/>
    </location>
</feature>
<evidence type="ECO:0000256" key="1">
    <source>
        <dbReference type="SAM" id="MobiDB-lite"/>
    </source>
</evidence>
<feature type="compositionally biased region" description="Pro residues" evidence="1">
    <location>
        <begin position="78"/>
        <end position="89"/>
    </location>
</feature>
<keyword evidence="3" id="KW-1185">Reference proteome</keyword>
<dbReference type="AlphaFoldDB" id="A0A811XWT2"/>
<name>A0A811XWT2_NYCPR</name>
<proteinExistence type="predicted"/>
<dbReference type="EMBL" id="CAJHUB010000649">
    <property type="protein sequence ID" value="CAD7667042.1"/>
    <property type="molecule type" value="Genomic_DNA"/>
</dbReference>
<feature type="region of interest" description="Disordered" evidence="1">
    <location>
        <begin position="1"/>
        <end position="143"/>
    </location>
</feature>
<reference evidence="2" key="1">
    <citation type="submission" date="2020-12" db="EMBL/GenBank/DDBJ databases">
        <authorList>
            <consortium name="Molecular Ecology Group"/>
        </authorList>
    </citation>
    <scope>NUCLEOTIDE SEQUENCE</scope>
    <source>
        <strain evidence="2">TBG_1078</strain>
    </source>
</reference>
<comment type="caution">
    <text evidence="2">The sequence shown here is derived from an EMBL/GenBank/DDBJ whole genome shotgun (WGS) entry which is preliminary data.</text>
</comment>
<organism evidence="2 3">
    <name type="scientific">Nyctereutes procyonoides</name>
    <name type="common">Raccoon dog</name>
    <name type="synonym">Canis procyonoides</name>
    <dbReference type="NCBI Taxonomy" id="34880"/>
    <lineage>
        <taxon>Eukaryota</taxon>
        <taxon>Metazoa</taxon>
        <taxon>Chordata</taxon>
        <taxon>Craniata</taxon>
        <taxon>Vertebrata</taxon>
        <taxon>Euteleostomi</taxon>
        <taxon>Mammalia</taxon>
        <taxon>Eutheria</taxon>
        <taxon>Laurasiatheria</taxon>
        <taxon>Carnivora</taxon>
        <taxon>Caniformia</taxon>
        <taxon>Canidae</taxon>
        <taxon>Nyctereutes</taxon>
    </lineage>
</organism>
<sequence length="143" mass="14984">MEIGAAATRSNPSPPKSAEPGLTYRACEWERGPGAPRGAAGRRAEPQLRRSRRRGSESPDKARDGEAERRLMASPTRRAPPAPLRPPARPPRRSAAPLRALARQSRLGAAASRATPASPGPSASSGPLSLTPFPPTAMGAARK</sequence>
<protein>
    <submittedName>
        <fullName evidence="2">(raccoon dog) hypothetical protein</fullName>
    </submittedName>
</protein>
<evidence type="ECO:0000313" key="2">
    <source>
        <dbReference type="EMBL" id="CAD7667042.1"/>
    </source>
</evidence>
<accession>A0A811XWT2</accession>
<feature type="compositionally biased region" description="Low complexity" evidence="1">
    <location>
        <begin position="93"/>
        <end position="131"/>
    </location>
</feature>
<gene>
    <name evidence="2" type="ORF">NYPRO_LOCUS388</name>
</gene>
<evidence type="ECO:0000313" key="3">
    <source>
        <dbReference type="Proteomes" id="UP000645828"/>
    </source>
</evidence>